<dbReference type="Proteomes" id="UP000054736">
    <property type="component" value="Unassembled WGS sequence"/>
</dbReference>
<dbReference type="GO" id="GO:0016020">
    <property type="term" value="C:membrane"/>
    <property type="evidence" value="ECO:0007669"/>
    <property type="project" value="TreeGrafter"/>
</dbReference>
<dbReference type="InterPro" id="IPR036291">
    <property type="entry name" value="NAD(P)-bd_dom_sf"/>
</dbReference>
<evidence type="ECO:0000313" key="4">
    <source>
        <dbReference type="EMBL" id="KTC85554.1"/>
    </source>
</evidence>
<dbReference type="PATRIC" id="fig|1212489.4.peg.1986"/>
<comment type="similarity">
    <text evidence="1 3">Belongs to the short-chain dehydrogenases/reductases (SDR) family.</text>
</comment>
<dbReference type="OrthoDB" id="9806974at2"/>
<gene>
    <name evidence="4" type="ORF">Ldro_1879</name>
</gene>
<evidence type="ECO:0000256" key="1">
    <source>
        <dbReference type="ARBA" id="ARBA00006484"/>
    </source>
</evidence>
<reference evidence="4 5" key="1">
    <citation type="submission" date="2015-11" db="EMBL/GenBank/DDBJ databases">
        <title>Genomic analysis of 38 Legionella species identifies large and diverse effector repertoires.</title>
        <authorList>
            <person name="Burstein D."/>
            <person name="Amaro F."/>
            <person name="Zusman T."/>
            <person name="Lifshitz Z."/>
            <person name="Cohen O."/>
            <person name="Gilbert J.A."/>
            <person name="Pupko T."/>
            <person name="Shuman H.A."/>
            <person name="Segal G."/>
        </authorList>
    </citation>
    <scope>NUCLEOTIDE SEQUENCE [LARGE SCALE GENOMIC DNA]</scope>
    <source>
        <strain evidence="4 5">ATCC 700990</strain>
    </source>
</reference>
<sequence length="288" mass="32027">MDSSQRVAVITGAASGIGLALSQICLQQGIHVVMADNAVTALCDKVEQLSDQARAEVLGVVCDVTKPESLRHLAKQTYERFNRVDWLFNNAGISGHLAPIWELTSEHIRRVMDINLHGAIHGLQAFLPLMFKQTHRSHVINMASFYGLCSGSQMAAYAMSKHALVALSESLYFDLQRLNKPVDVSVVCPSFANTSLLTNSTPLHTDKLHHMVAELVARSRPALDVAEHIIREVKNNTFYILPDREVKDYCEQRAKAIIEQTEPHRHSLEKIIASLSKRAVEDKAEQVS</sequence>
<comment type="caution">
    <text evidence="4">The sequence shown here is derived from an EMBL/GenBank/DDBJ whole genome shotgun (WGS) entry which is preliminary data.</text>
</comment>
<dbReference type="SUPFAM" id="SSF51735">
    <property type="entry name" value="NAD(P)-binding Rossmann-fold domains"/>
    <property type="match status" value="1"/>
</dbReference>
<dbReference type="RefSeq" id="WP_058496180.1">
    <property type="nucleotide sequence ID" value="NZ_CAAAIU010000005.1"/>
</dbReference>
<evidence type="ECO:0000256" key="2">
    <source>
        <dbReference type="ARBA" id="ARBA00023002"/>
    </source>
</evidence>
<dbReference type="PRINTS" id="PR00081">
    <property type="entry name" value="GDHRDH"/>
</dbReference>
<organism evidence="4 5">
    <name type="scientific">Legionella drozanskii LLAP-1</name>
    <dbReference type="NCBI Taxonomy" id="1212489"/>
    <lineage>
        <taxon>Bacteria</taxon>
        <taxon>Pseudomonadati</taxon>
        <taxon>Pseudomonadota</taxon>
        <taxon>Gammaproteobacteria</taxon>
        <taxon>Legionellales</taxon>
        <taxon>Legionellaceae</taxon>
        <taxon>Legionella</taxon>
    </lineage>
</organism>
<accession>A0A0W0SQ70</accession>
<evidence type="ECO:0000256" key="3">
    <source>
        <dbReference type="RuleBase" id="RU000363"/>
    </source>
</evidence>
<dbReference type="GO" id="GO:0016491">
    <property type="term" value="F:oxidoreductase activity"/>
    <property type="evidence" value="ECO:0007669"/>
    <property type="project" value="UniProtKB-KW"/>
</dbReference>
<dbReference type="CDD" id="cd05233">
    <property type="entry name" value="SDR_c"/>
    <property type="match status" value="1"/>
</dbReference>
<dbReference type="PANTHER" id="PTHR44196:SF1">
    <property type="entry name" value="DEHYDROGENASE_REDUCTASE SDR FAMILY MEMBER 7B"/>
    <property type="match status" value="1"/>
</dbReference>
<name>A0A0W0SQ70_9GAMM</name>
<protein>
    <submittedName>
        <fullName evidence="4">Oxidoreductase dehydrogenase, short chain</fullName>
    </submittedName>
</protein>
<evidence type="ECO:0000313" key="5">
    <source>
        <dbReference type="Proteomes" id="UP000054736"/>
    </source>
</evidence>
<dbReference type="Gene3D" id="3.40.50.720">
    <property type="entry name" value="NAD(P)-binding Rossmann-like Domain"/>
    <property type="match status" value="1"/>
</dbReference>
<dbReference type="Pfam" id="PF00106">
    <property type="entry name" value="adh_short"/>
    <property type="match status" value="1"/>
</dbReference>
<dbReference type="EMBL" id="LNXY01000027">
    <property type="protein sequence ID" value="KTC85554.1"/>
    <property type="molecule type" value="Genomic_DNA"/>
</dbReference>
<dbReference type="STRING" id="1212489.Ldro_1879"/>
<keyword evidence="2" id="KW-0560">Oxidoreductase</keyword>
<dbReference type="PANTHER" id="PTHR44196">
    <property type="entry name" value="DEHYDROGENASE/REDUCTASE SDR FAMILY MEMBER 7B"/>
    <property type="match status" value="1"/>
</dbReference>
<dbReference type="PRINTS" id="PR00080">
    <property type="entry name" value="SDRFAMILY"/>
</dbReference>
<dbReference type="AlphaFoldDB" id="A0A0W0SQ70"/>
<keyword evidence="5" id="KW-1185">Reference proteome</keyword>
<proteinExistence type="inferred from homology"/>
<dbReference type="InterPro" id="IPR002347">
    <property type="entry name" value="SDR_fam"/>
</dbReference>